<evidence type="ECO:0000313" key="6">
    <source>
        <dbReference type="EMBL" id="WFD42851.1"/>
    </source>
</evidence>
<dbReference type="Pfam" id="PF00271">
    <property type="entry name" value="Helicase_C"/>
    <property type="match status" value="1"/>
</dbReference>
<dbReference type="InterPro" id="IPR049730">
    <property type="entry name" value="SNF2/RAD54-like_C"/>
</dbReference>
<evidence type="ECO:0000313" key="7">
    <source>
        <dbReference type="Proteomes" id="UP001214628"/>
    </source>
</evidence>
<evidence type="ECO:0000256" key="4">
    <source>
        <dbReference type="SAM" id="MobiDB-lite"/>
    </source>
</evidence>
<evidence type="ECO:0000256" key="2">
    <source>
        <dbReference type="ARBA" id="ARBA00022801"/>
    </source>
</evidence>
<dbReference type="InterPro" id="IPR050628">
    <property type="entry name" value="SNF2_RAD54_helicase_TF"/>
</dbReference>
<dbReference type="InterPro" id="IPR001650">
    <property type="entry name" value="Helicase_C-like"/>
</dbReference>
<evidence type="ECO:0000256" key="1">
    <source>
        <dbReference type="ARBA" id="ARBA00022741"/>
    </source>
</evidence>
<feature type="compositionally biased region" description="Polar residues" evidence="4">
    <location>
        <begin position="91"/>
        <end position="105"/>
    </location>
</feature>
<dbReference type="GO" id="GO:0008094">
    <property type="term" value="F:ATP-dependent activity, acting on DNA"/>
    <property type="evidence" value="ECO:0007669"/>
    <property type="project" value="TreeGrafter"/>
</dbReference>
<dbReference type="AlphaFoldDB" id="A0AAF0FAR9"/>
<dbReference type="GO" id="GO:0005524">
    <property type="term" value="F:ATP binding"/>
    <property type="evidence" value="ECO:0007669"/>
    <property type="project" value="UniProtKB-KW"/>
</dbReference>
<evidence type="ECO:0000259" key="5">
    <source>
        <dbReference type="SMART" id="SM00490"/>
    </source>
</evidence>
<dbReference type="Gene3D" id="3.40.50.300">
    <property type="entry name" value="P-loop containing nucleotide triphosphate hydrolases"/>
    <property type="match status" value="1"/>
</dbReference>
<dbReference type="GO" id="GO:0016787">
    <property type="term" value="F:hydrolase activity"/>
    <property type="evidence" value="ECO:0007669"/>
    <property type="project" value="UniProtKB-KW"/>
</dbReference>
<reference evidence="6" key="1">
    <citation type="submission" date="2023-02" db="EMBL/GenBank/DDBJ databases">
        <title>Mating type loci evolution in Malassezia.</title>
        <authorList>
            <person name="Coelho M.A."/>
        </authorList>
    </citation>
    <scope>NUCLEOTIDE SEQUENCE</scope>
    <source>
        <strain evidence="6">CBS 14136</strain>
    </source>
</reference>
<keyword evidence="2" id="KW-0378">Hydrolase</keyword>
<dbReference type="Proteomes" id="UP001214628">
    <property type="component" value="Chromosome 1"/>
</dbReference>
<evidence type="ECO:0000256" key="3">
    <source>
        <dbReference type="ARBA" id="ARBA00022840"/>
    </source>
</evidence>
<gene>
    <name evidence="6" type="ORF">MPSI1_001501</name>
</gene>
<sequence length="344" mass="38713">MLRRTKDAKYNGQPLLQLPERKVEVVALDFEDKSELEFYRSIESRMNSHLEESKTRKTDMMGMLVMLLRLRQACNHPALVTGRGPAKHNDVSTSVQSATSGTNANPEDELADLLSGLSVQSQLCERCQVSLPASYRPKGSAMLCAGCEQQANDEAKNGIQWHDRSSSKVNKILSLLQNFRSTAKQDKTIIFSQFTSFLDLVESALEKKGFAYVRYDGKMTRTARENALSAIRNQDDIQVILISFKAGSTGLNLTCCNRVILCDLWWNPQIEEQAFDRAHRLGQTKNVYIYKLSIAGTVEERILRLQDKKRALAKAALHGSAQANQSFGLSTEEIRFLFRGNEIE</sequence>
<organism evidence="6 7">
    <name type="scientific">Malassezia psittaci</name>
    <dbReference type="NCBI Taxonomy" id="1821823"/>
    <lineage>
        <taxon>Eukaryota</taxon>
        <taxon>Fungi</taxon>
        <taxon>Dikarya</taxon>
        <taxon>Basidiomycota</taxon>
        <taxon>Ustilaginomycotina</taxon>
        <taxon>Malasseziomycetes</taxon>
        <taxon>Malasseziales</taxon>
        <taxon>Malasseziaceae</taxon>
        <taxon>Malassezia</taxon>
    </lineage>
</organism>
<keyword evidence="1" id="KW-0547">Nucleotide-binding</keyword>
<dbReference type="GO" id="GO:0005634">
    <property type="term" value="C:nucleus"/>
    <property type="evidence" value="ECO:0007669"/>
    <property type="project" value="TreeGrafter"/>
</dbReference>
<accession>A0AAF0FAR9</accession>
<keyword evidence="7" id="KW-1185">Reference proteome</keyword>
<feature type="domain" description="Helicase C-terminal" evidence="5">
    <location>
        <begin position="199"/>
        <end position="282"/>
    </location>
</feature>
<proteinExistence type="predicted"/>
<feature type="region of interest" description="Disordered" evidence="4">
    <location>
        <begin position="79"/>
        <end position="107"/>
    </location>
</feature>
<dbReference type="PANTHER" id="PTHR45626">
    <property type="entry name" value="TRANSCRIPTION TERMINATION FACTOR 2-RELATED"/>
    <property type="match status" value="1"/>
</dbReference>
<name>A0AAF0FAR9_9BASI</name>
<protein>
    <recommendedName>
        <fullName evidence="5">Helicase C-terminal domain-containing protein</fullName>
    </recommendedName>
</protein>
<keyword evidence="3" id="KW-0067">ATP-binding</keyword>
<dbReference type="CDD" id="cd18793">
    <property type="entry name" value="SF2_C_SNF"/>
    <property type="match status" value="1"/>
</dbReference>
<dbReference type="InterPro" id="IPR027417">
    <property type="entry name" value="P-loop_NTPase"/>
</dbReference>
<dbReference type="SMART" id="SM00490">
    <property type="entry name" value="HELICc"/>
    <property type="match status" value="1"/>
</dbReference>
<dbReference type="PANTHER" id="PTHR45626:SF14">
    <property type="entry name" value="ATP-DEPENDENT DNA HELICASE (EUROFUNG)"/>
    <property type="match status" value="1"/>
</dbReference>
<dbReference type="EMBL" id="CP118375">
    <property type="protein sequence ID" value="WFD42851.1"/>
    <property type="molecule type" value="Genomic_DNA"/>
</dbReference>
<dbReference type="SUPFAM" id="SSF52540">
    <property type="entry name" value="P-loop containing nucleoside triphosphate hydrolases"/>
    <property type="match status" value="1"/>
</dbReference>
<dbReference type="GO" id="GO:0006281">
    <property type="term" value="P:DNA repair"/>
    <property type="evidence" value="ECO:0007669"/>
    <property type="project" value="TreeGrafter"/>
</dbReference>